<dbReference type="RefSeq" id="WP_273953901.1">
    <property type="nucleotide sequence ID" value="NZ_JAQSIP010000016.1"/>
</dbReference>
<evidence type="ECO:0000259" key="2">
    <source>
        <dbReference type="Pfam" id="PF07786"/>
    </source>
</evidence>
<evidence type="ECO:0000313" key="3">
    <source>
        <dbReference type="EMBL" id="MDD0841112.1"/>
    </source>
</evidence>
<dbReference type="Pfam" id="PF07786">
    <property type="entry name" value="HGSNAT_cat"/>
    <property type="match status" value="1"/>
</dbReference>
<name>A0ABT5N4U2_9BURK</name>
<feature type="transmembrane region" description="Helical" evidence="1">
    <location>
        <begin position="120"/>
        <end position="140"/>
    </location>
</feature>
<feature type="transmembrane region" description="Helical" evidence="1">
    <location>
        <begin position="305"/>
        <end position="327"/>
    </location>
</feature>
<keyword evidence="1" id="KW-0812">Transmembrane</keyword>
<feature type="transmembrane region" description="Helical" evidence="1">
    <location>
        <begin position="198"/>
        <end position="215"/>
    </location>
</feature>
<protein>
    <submittedName>
        <fullName evidence="3">Heparan-alpha-glucosaminide N-acetyltransferase domain-containing protein</fullName>
    </submittedName>
</protein>
<feature type="transmembrane region" description="Helical" evidence="1">
    <location>
        <begin position="57"/>
        <end position="77"/>
    </location>
</feature>
<reference evidence="3 4" key="1">
    <citation type="submission" date="2023-02" db="EMBL/GenBank/DDBJ databases">
        <title>Bacterial whole genomic sequence of Curvibacter sp. HBC61.</title>
        <authorList>
            <person name="Le V."/>
            <person name="Ko S.-R."/>
            <person name="Ahn C.-Y."/>
            <person name="Oh H.-M."/>
        </authorList>
    </citation>
    <scope>NUCLEOTIDE SEQUENCE [LARGE SCALE GENOMIC DNA]</scope>
    <source>
        <strain evidence="3 4">HBC61</strain>
    </source>
</reference>
<gene>
    <name evidence="3" type="ORF">PSQ40_21220</name>
</gene>
<feature type="transmembrane region" description="Helical" evidence="1">
    <location>
        <begin position="227"/>
        <end position="245"/>
    </location>
</feature>
<organism evidence="3 4">
    <name type="scientific">Curvibacter cyanobacteriorum</name>
    <dbReference type="NCBI Taxonomy" id="3026422"/>
    <lineage>
        <taxon>Bacteria</taxon>
        <taxon>Pseudomonadati</taxon>
        <taxon>Pseudomonadota</taxon>
        <taxon>Betaproteobacteria</taxon>
        <taxon>Burkholderiales</taxon>
        <taxon>Comamonadaceae</taxon>
        <taxon>Curvibacter</taxon>
    </lineage>
</organism>
<keyword evidence="4" id="KW-1185">Reference proteome</keyword>
<accession>A0ABT5N4U2</accession>
<dbReference type="InterPro" id="IPR012429">
    <property type="entry name" value="HGSNAT_cat"/>
</dbReference>
<dbReference type="EMBL" id="JAQSIP010000016">
    <property type="protein sequence ID" value="MDD0841112.1"/>
    <property type="molecule type" value="Genomic_DNA"/>
</dbReference>
<feature type="transmembrane region" description="Helical" evidence="1">
    <location>
        <begin position="275"/>
        <end position="293"/>
    </location>
</feature>
<feature type="transmembrane region" description="Helical" evidence="1">
    <location>
        <begin position="347"/>
        <end position="366"/>
    </location>
</feature>
<dbReference type="PANTHER" id="PTHR40407:SF1">
    <property type="entry name" value="HEPARAN-ALPHA-GLUCOSAMINIDE N-ACETYLTRANSFERASE CATALYTIC DOMAIN-CONTAINING PROTEIN"/>
    <property type="match status" value="1"/>
</dbReference>
<dbReference type="PANTHER" id="PTHR40407">
    <property type="entry name" value="MEMBRANE PROTEIN-LIKE PROTEIN"/>
    <property type="match status" value="1"/>
</dbReference>
<comment type="caution">
    <text evidence="3">The sequence shown here is derived from an EMBL/GenBank/DDBJ whole genome shotgun (WGS) entry which is preliminary data.</text>
</comment>
<keyword evidence="1" id="KW-0472">Membrane</keyword>
<feature type="domain" description="Heparan-alpha-glucosaminide N-acetyltransferase catalytic" evidence="2">
    <location>
        <begin position="9"/>
        <end position="223"/>
    </location>
</feature>
<feature type="transmembrane region" description="Helical" evidence="1">
    <location>
        <begin position="89"/>
        <end position="114"/>
    </location>
</feature>
<evidence type="ECO:0000313" key="4">
    <source>
        <dbReference type="Proteomes" id="UP001528673"/>
    </source>
</evidence>
<sequence>MPPDVTRVRLSSIDRLRGAVMALMLVDHVREYFFLHQQVSDPMVLNSTSVELFFTRLSSHFCAPVFVLLTGLGAWLYGQKNGRTRRDTAVFLAQRGLILIALELTVVNFAWSLSLSPPKLYLQVIWAIGLSMLALSALLWLPRPVQAALAVLIMAGHNLLDPLQFTPQEAGFIPWAILHDRSLIELSPSLTLRTSYPVLPWIGIMLAGYLMGPLYRPGVAAAWRQRWLVWGGVGALLTFAVLRLVNRYGDHPWVAGATLLESVRSFLNLTKYPPSLQFILLTLGLGWLALAGLERLKAGAWLDRIGAVPLFFYLGHLYLLQALYQWMAWVFGTHHAGRFGLDAVWQVWALAAGVLWLMAGPCRALAQLKQRSQARWLSYF</sequence>
<proteinExistence type="predicted"/>
<keyword evidence="1" id="KW-1133">Transmembrane helix</keyword>
<dbReference type="Proteomes" id="UP001528673">
    <property type="component" value="Unassembled WGS sequence"/>
</dbReference>
<evidence type="ECO:0000256" key="1">
    <source>
        <dbReference type="SAM" id="Phobius"/>
    </source>
</evidence>